<gene>
    <name evidence="2" type="ORF">MUN79_27750</name>
</gene>
<dbReference type="Proteomes" id="UP000831796">
    <property type="component" value="Chromosome"/>
</dbReference>
<sequence length="641" mass="71002">MPTCPPLSLSYASIPVKPAGSADVIFHWLFPFSSPGSNGPDPKKWQQVDQLLKKDQTASAGKLVDELYRAARQRQDTPEYLRALLYKLRLLEAKEENADVKSIALVEADLKTAKFPARPILHSLLAQLYAQYYDAHRYELYDRTVAAPNAADASAADIQTWDAARLGSAVVQHFRASLQDEPQRQQKLLLNALGYAVTGGTAEGRQLRPTLYDLLAHRAMEGLGNDELYLTTPAVQFELQDPTLFGPATDFARLPLVAPAADSLNGQFHALQALQQLTAFRLTDAANPAALADVTLKRLLFVHQHAVVPDKDVLYRAALAREAVALERLPISTEFLVAQAQSLELTEPAQAREIALQAEKRFPKSRGAQMAQALRQRIEAVQVSFTAEEVVLPSQPWLLKLQVRNAPKLYAKAYRVSNAYNVRLSEPGSVSEPYNFEKLFAQALAKKPVAAWEMSLAGPEDYRPHSVQQAGKPLPLGFYLIVVSTAEENPTRERKGLVTTRSFISVSELSYVQRNEDRARQTQLLLAHRQSGSPLPAVKVLPLFQYYDAKARTTKQRRGPAMLTDADGQVRIPMLAGESSNTRLSGIFLTRAMTLYWLKISTATIMGQDVQKRRSRHTAVPFSTPTAPSTGPAKPYTSRAF</sequence>
<organism evidence="2 3">
    <name type="scientific">Hymenobacter cellulosilyticus</name>
    <dbReference type="NCBI Taxonomy" id="2932248"/>
    <lineage>
        <taxon>Bacteria</taxon>
        <taxon>Pseudomonadati</taxon>
        <taxon>Bacteroidota</taxon>
        <taxon>Cytophagia</taxon>
        <taxon>Cytophagales</taxon>
        <taxon>Hymenobacteraceae</taxon>
        <taxon>Hymenobacter</taxon>
    </lineage>
</organism>
<keyword evidence="3" id="KW-1185">Reference proteome</keyword>
<dbReference type="RefSeq" id="WP_244675685.1">
    <property type="nucleotide sequence ID" value="NZ_CP095046.1"/>
</dbReference>
<proteinExistence type="predicted"/>
<protein>
    <recommendedName>
        <fullName evidence="4">Macroglobulin domain-containing protein</fullName>
    </recommendedName>
</protein>
<evidence type="ECO:0008006" key="4">
    <source>
        <dbReference type="Google" id="ProtNLM"/>
    </source>
</evidence>
<evidence type="ECO:0000313" key="3">
    <source>
        <dbReference type="Proteomes" id="UP000831796"/>
    </source>
</evidence>
<name>A0A8T9Q3Z9_9BACT</name>
<dbReference type="EMBL" id="CP095046">
    <property type="protein sequence ID" value="UOQ72294.1"/>
    <property type="molecule type" value="Genomic_DNA"/>
</dbReference>
<accession>A0A8T9Q3Z9</accession>
<dbReference type="AlphaFoldDB" id="A0A8T9Q3Z9"/>
<dbReference type="KEGG" id="hcu:MUN79_27750"/>
<reference evidence="2" key="1">
    <citation type="submission" date="2022-04" db="EMBL/GenBank/DDBJ databases">
        <title>Hymenobacter sp. isolated from the air.</title>
        <authorList>
            <person name="Won M."/>
            <person name="Lee C.-M."/>
            <person name="Woen H.-Y."/>
            <person name="Kwon S.-W."/>
        </authorList>
    </citation>
    <scope>NUCLEOTIDE SEQUENCE</scope>
    <source>
        <strain evidence="2">5116S-3</strain>
    </source>
</reference>
<evidence type="ECO:0000313" key="2">
    <source>
        <dbReference type="EMBL" id="UOQ72294.1"/>
    </source>
</evidence>
<evidence type="ECO:0000256" key="1">
    <source>
        <dbReference type="SAM" id="MobiDB-lite"/>
    </source>
</evidence>
<feature type="region of interest" description="Disordered" evidence="1">
    <location>
        <begin position="609"/>
        <end position="641"/>
    </location>
</feature>